<name>A0A9P1BYW9_9DINO</name>
<keyword evidence="3 6" id="KW-0812">Transmembrane</keyword>
<evidence type="ECO:0000313" key="8">
    <source>
        <dbReference type="EMBL" id="CAI3981717.1"/>
    </source>
</evidence>
<dbReference type="PANTHER" id="PTHR19139">
    <property type="entry name" value="AQUAPORIN TRANSPORTER"/>
    <property type="match status" value="1"/>
</dbReference>
<dbReference type="EMBL" id="CAMXCT030000657">
    <property type="protein sequence ID" value="CAL4769029.1"/>
    <property type="molecule type" value="Genomic_DNA"/>
</dbReference>
<dbReference type="GO" id="GO:0015250">
    <property type="term" value="F:water channel activity"/>
    <property type="evidence" value="ECO:0007669"/>
    <property type="project" value="TreeGrafter"/>
</dbReference>
<dbReference type="InterPro" id="IPR034294">
    <property type="entry name" value="Aquaporin_transptr"/>
</dbReference>
<sequence>MVGFKWGVDRNALGMADTGEARLRVIDVKAAAAELIAMTLFVIIGCGSACANGASNPSNRLQVALAFGMGILVLAYSVGHHSGGQINCAVTLSLVLGGQVPWYQGLVNLIAQLIGSLLGAGLLCAVFPCEVDETKTVGTNIIDTRWGVGNVLVGEFLGTFLLCFVVWETAVSPVASCGKNACIAIGFAVFLAHVILLPVDGCSINPTRSFGPAIVGAIRNCEGSLGDVGGAPAWWHFRCRSSCCFQTTDWGYSYHH</sequence>
<dbReference type="Gene3D" id="1.20.1080.10">
    <property type="entry name" value="Glycerol uptake facilitator protein"/>
    <property type="match status" value="1"/>
</dbReference>
<evidence type="ECO:0000256" key="5">
    <source>
        <dbReference type="ARBA" id="ARBA00023136"/>
    </source>
</evidence>
<proteinExistence type="inferred from homology"/>
<protein>
    <submittedName>
        <fullName evidence="10">Aquaporin</fullName>
    </submittedName>
</protein>
<feature type="transmembrane region" description="Helical" evidence="7">
    <location>
        <begin position="173"/>
        <end position="199"/>
    </location>
</feature>
<keyword evidence="6" id="KW-0813">Transport</keyword>
<evidence type="ECO:0000313" key="11">
    <source>
        <dbReference type="Proteomes" id="UP001152797"/>
    </source>
</evidence>
<feature type="transmembrane region" description="Helical" evidence="7">
    <location>
        <begin position="109"/>
        <end position="127"/>
    </location>
</feature>
<accession>A0A9P1BYW9</accession>
<reference evidence="8" key="1">
    <citation type="submission" date="2022-10" db="EMBL/GenBank/DDBJ databases">
        <authorList>
            <person name="Chen Y."/>
            <person name="Dougan E. K."/>
            <person name="Chan C."/>
            <person name="Rhodes N."/>
            <person name="Thang M."/>
        </authorList>
    </citation>
    <scope>NUCLEOTIDE SEQUENCE</scope>
</reference>
<keyword evidence="5 7" id="KW-0472">Membrane</keyword>
<dbReference type="SUPFAM" id="SSF81338">
    <property type="entry name" value="Aquaporin-like"/>
    <property type="match status" value="1"/>
</dbReference>
<dbReference type="OrthoDB" id="204128at2759"/>
<evidence type="ECO:0000256" key="6">
    <source>
        <dbReference type="RuleBase" id="RU000477"/>
    </source>
</evidence>
<keyword evidence="11" id="KW-1185">Reference proteome</keyword>
<feature type="transmembrane region" description="Helical" evidence="7">
    <location>
        <begin position="148"/>
        <end position="167"/>
    </location>
</feature>
<keyword evidence="4 7" id="KW-1133">Transmembrane helix</keyword>
<evidence type="ECO:0000313" key="10">
    <source>
        <dbReference type="EMBL" id="CAL4769029.1"/>
    </source>
</evidence>
<dbReference type="AlphaFoldDB" id="A0A9P1BYW9"/>
<organism evidence="8">
    <name type="scientific">Cladocopium goreaui</name>
    <dbReference type="NCBI Taxonomy" id="2562237"/>
    <lineage>
        <taxon>Eukaryota</taxon>
        <taxon>Sar</taxon>
        <taxon>Alveolata</taxon>
        <taxon>Dinophyceae</taxon>
        <taxon>Suessiales</taxon>
        <taxon>Symbiodiniaceae</taxon>
        <taxon>Cladocopium</taxon>
    </lineage>
</organism>
<evidence type="ECO:0000313" key="9">
    <source>
        <dbReference type="EMBL" id="CAL1135092.1"/>
    </source>
</evidence>
<dbReference type="GO" id="GO:0005886">
    <property type="term" value="C:plasma membrane"/>
    <property type="evidence" value="ECO:0007669"/>
    <property type="project" value="TreeGrafter"/>
</dbReference>
<evidence type="ECO:0000256" key="4">
    <source>
        <dbReference type="ARBA" id="ARBA00022989"/>
    </source>
</evidence>
<reference evidence="9" key="2">
    <citation type="submission" date="2024-04" db="EMBL/GenBank/DDBJ databases">
        <authorList>
            <person name="Chen Y."/>
            <person name="Shah S."/>
            <person name="Dougan E. K."/>
            <person name="Thang M."/>
            <person name="Chan C."/>
        </authorList>
    </citation>
    <scope>NUCLEOTIDE SEQUENCE [LARGE SCALE GENOMIC DNA]</scope>
</reference>
<dbReference type="InterPro" id="IPR023271">
    <property type="entry name" value="Aquaporin-like"/>
</dbReference>
<dbReference type="Pfam" id="PF00230">
    <property type="entry name" value="MIP"/>
    <property type="match status" value="1"/>
</dbReference>
<dbReference type="EMBL" id="CAMXCT020000657">
    <property type="protein sequence ID" value="CAL1135092.1"/>
    <property type="molecule type" value="Genomic_DNA"/>
</dbReference>
<comment type="caution">
    <text evidence="8">The sequence shown here is derived from an EMBL/GenBank/DDBJ whole genome shotgun (WGS) entry which is preliminary data.</text>
</comment>
<evidence type="ECO:0000256" key="3">
    <source>
        <dbReference type="ARBA" id="ARBA00022692"/>
    </source>
</evidence>
<dbReference type="Proteomes" id="UP001152797">
    <property type="component" value="Unassembled WGS sequence"/>
</dbReference>
<feature type="transmembrane region" description="Helical" evidence="7">
    <location>
        <begin position="61"/>
        <end position="79"/>
    </location>
</feature>
<comment type="subcellular location">
    <subcellularLocation>
        <location evidence="1">Membrane</location>
        <topology evidence="1">Multi-pass membrane protein</topology>
    </subcellularLocation>
</comment>
<comment type="similarity">
    <text evidence="2 6">Belongs to the MIP/aquaporin (TC 1.A.8) family.</text>
</comment>
<evidence type="ECO:0000256" key="7">
    <source>
        <dbReference type="SAM" id="Phobius"/>
    </source>
</evidence>
<feature type="transmembrane region" description="Helical" evidence="7">
    <location>
        <begin position="32"/>
        <end position="55"/>
    </location>
</feature>
<dbReference type="EMBL" id="CAMXCT010000657">
    <property type="protein sequence ID" value="CAI3981717.1"/>
    <property type="molecule type" value="Genomic_DNA"/>
</dbReference>
<dbReference type="PRINTS" id="PR00783">
    <property type="entry name" value="MINTRINSICP"/>
</dbReference>
<gene>
    <name evidence="8" type="ORF">C1SCF055_LOCUS9481</name>
</gene>
<dbReference type="InterPro" id="IPR000425">
    <property type="entry name" value="MIP"/>
</dbReference>
<dbReference type="PANTHER" id="PTHR19139:SF199">
    <property type="entry name" value="MIP17260P"/>
    <property type="match status" value="1"/>
</dbReference>
<evidence type="ECO:0000256" key="2">
    <source>
        <dbReference type="ARBA" id="ARBA00006175"/>
    </source>
</evidence>
<evidence type="ECO:0000256" key="1">
    <source>
        <dbReference type="ARBA" id="ARBA00004141"/>
    </source>
</evidence>